<dbReference type="InterPro" id="IPR002061">
    <property type="entry name" value="Scorpion_toxinL/defensin"/>
</dbReference>
<accession>B8XH10</accession>
<dbReference type="InterPro" id="IPR036574">
    <property type="entry name" value="Scorpion_toxin-like_sf"/>
</dbReference>
<keyword evidence="3" id="KW-0800">Toxin</keyword>
<dbReference type="AlphaFoldDB" id="B8XH10"/>
<dbReference type="GO" id="GO:0006952">
    <property type="term" value="P:defense response"/>
    <property type="evidence" value="ECO:0007669"/>
    <property type="project" value="InterPro"/>
</dbReference>
<keyword evidence="4" id="KW-0528">Neurotoxin</keyword>
<dbReference type="EMBL" id="FJ360799">
    <property type="protein sequence ID" value="ACJ23119.1"/>
    <property type="molecule type" value="mRNA"/>
</dbReference>
<sequence length="81" mass="9158">MKLLLLLIIAASIVIEGFVNADGYLKDYYGCKMKCPIPRECNRYCKDQGGNYGYCYLNGLFIGCWCEGLPQEKAWKKGSDC</sequence>
<dbReference type="GO" id="GO:0005576">
    <property type="term" value="C:extracellular region"/>
    <property type="evidence" value="ECO:0007669"/>
    <property type="project" value="UniProtKB-SubCell"/>
</dbReference>
<evidence type="ECO:0000259" key="9">
    <source>
        <dbReference type="PROSITE" id="PS51863"/>
    </source>
</evidence>
<evidence type="ECO:0000256" key="5">
    <source>
        <dbReference type="ARBA" id="ARBA00022872"/>
    </source>
</evidence>
<proteinExistence type="evidence at transcript level"/>
<dbReference type="InterPro" id="IPR018218">
    <property type="entry name" value="Scorpion_toxinL"/>
</dbReference>
<keyword evidence="2" id="KW-0964">Secreted</keyword>
<feature type="signal peptide" evidence="8">
    <location>
        <begin position="1"/>
        <end position="21"/>
    </location>
</feature>
<evidence type="ECO:0000256" key="8">
    <source>
        <dbReference type="SAM" id="SignalP"/>
    </source>
</evidence>
<keyword evidence="7" id="KW-1015">Disulfide bond</keyword>
<dbReference type="PROSITE" id="PS51863">
    <property type="entry name" value="LCN_CSAB"/>
    <property type="match status" value="1"/>
</dbReference>
<name>B8XH10_BUTIS</name>
<keyword evidence="5" id="KW-0872">Ion channel impairing toxin</keyword>
<dbReference type="CDD" id="cd23106">
    <property type="entry name" value="neurotoxins_LC_scorpion"/>
    <property type="match status" value="1"/>
</dbReference>
<evidence type="ECO:0000256" key="1">
    <source>
        <dbReference type="ARBA" id="ARBA00004613"/>
    </source>
</evidence>
<keyword evidence="8" id="KW-0732">Signal</keyword>
<organism evidence="10">
    <name type="scientific">Buthus israelis</name>
    <name type="common">Israeli scorpion</name>
    <name type="synonym">Buthus occitanus israelis</name>
    <dbReference type="NCBI Taxonomy" id="2899555"/>
    <lineage>
        <taxon>Eukaryota</taxon>
        <taxon>Metazoa</taxon>
        <taxon>Ecdysozoa</taxon>
        <taxon>Arthropoda</taxon>
        <taxon>Chelicerata</taxon>
        <taxon>Arachnida</taxon>
        <taxon>Scorpiones</taxon>
        <taxon>Buthida</taxon>
        <taxon>Buthoidea</taxon>
        <taxon>Buthidae</taxon>
        <taxon>Buthus</taxon>
    </lineage>
</organism>
<evidence type="ECO:0000256" key="2">
    <source>
        <dbReference type="ARBA" id="ARBA00022525"/>
    </source>
</evidence>
<dbReference type="InterPro" id="IPR044062">
    <property type="entry name" value="LCN-type_CS_alpha_beta_dom"/>
</dbReference>
<dbReference type="SMART" id="SM00505">
    <property type="entry name" value="Knot1"/>
    <property type="match status" value="1"/>
</dbReference>
<dbReference type="Pfam" id="PF00537">
    <property type="entry name" value="Toxin_3"/>
    <property type="match status" value="1"/>
</dbReference>
<feature type="chain" id="PRO_5002880606" evidence="8">
    <location>
        <begin position="22"/>
        <end position="81"/>
    </location>
</feature>
<evidence type="ECO:0000256" key="7">
    <source>
        <dbReference type="ARBA" id="ARBA00023157"/>
    </source>
</evidence>
<evidence type="ECO:0000256" key="4">
    <source>
        <dbReference type="ARBA" id="ARBA00022699"/>
    </source>
</evidence>
<dbReference type="InterPro" id="IPR003614">
    <property type="entry name" value="Knottins"/>
</dbReference>
<dbReference type="Gene3D" id="3.30.30.10">
    <property type="entry name" value="Knottin, scorpion toxin-like"/>
    <property type="match status" value="1"/>
</dbReference>
<comment type="subcellular location">
    <subcellularLocation>
        <location evidence="1">Secreted</location>
    </subcellularLocation>
</comment>
<keyword evidence="6" id="KW-0738">Voltage-gated sodium channel impairing toxin</keyword>
<feature type="domain" description="LCN-type CS-alpha/beta" evidence="9">
    <location>
        <begin position="21"/>
        <end position="81"/>
    </location>
</feature>
<dbReference type="PRINTS" id="PR00285">
    <property type="entry name" value="SCORPNTOXIN"/>
</dbReference>
<evidence type="ECO:0000256" key="6">
    <source>
        <dbReference type="ARBA" id="ARBA00022910"/>
    </source>
</evidence>
<dbReference type="GO" id="GO:0019871">
    <property type="term" value="F:sodium channel inhibitor activity"/>
    <property type="evidence" value="ECO:0007669"/>
    <property type="project" value="InterPro"/>
</dbReference>
<dbReference type="GO" id="GO:0090729">
    <property type="term" value="F:toxin activity"/>
    <property type="evidence" value="ECO:0007669"/>
    <property type="project" value="UniProtKB-KW"/>
</dbReference>
<evidence type="ECO:0000313" key="10">
    <source>
        <dbReference type="EMBL" id="ACJ23119.1"/>
    </source>
</evidence>
<reference evidence="10" key="1">
    <citation type="submission" date="2008-10" db="EMBL/GenBank/DDBJ databases">
        <title>Buthus occitanus israelis scorpion toxin.</title>
        <authorList>
            <person name="Zilberberg N."/>
            <person name="Kozminsky-Atias A."/>
        </authorList>
    </citation>
    <scope>NUCLEOTIDE SEQUENCE</scope>
</reference>
<protein>
    <submittedName>
        <fullName evidence="10">Putative depressant toxin Tx354</fullName>
    </submittedName>
</protein>
<evidence type="ECO:0000256" key="3">
    <source>
        <dbReference type="ARBA" id="ARBA00022656"/>
    </source>
</evidence>
<dbReference type="SUPFAM" id="SSF57095">
    <property type="entry name" value="Scorpion toxin-like"/>
    <property type="match status" value="1"/>
</dbReference>